<keyword evidence="1" id="KW-0889">Transcription antitermination</keyword>
<gene>
    <name evidence="5" type="ORF">SAMN04487941_2414</name>
</gene>
<dbReference type="InterPro" id="IPR036735">
    <property type="entry name" value="NGN_dom_sf"/>
</dbReference>
<reference evidence="6" key="1">
    <citation type="submission" date="2016-10" db="EMBL/GenBank/DDBJ databases">
        <authorList>
            <person name="Varghese N."/>
        </authorList>
    </citation>
    <scope>NUCLEOTIDE SEQUENCE [LARGE SCALE GENOMIC DNA]</scope>
    <source>
        <strain evidence="6">DSM 18820</strain>
    </source>
</reference>
<evidence type="ECO:0000256" key="3">
    <source>
        <dbReference type="ARBA" id="ARBA00023163"/>
    </source>
</evidence>
<name>A0A1I7J1Z3_9BACT</name>
<dbReference type="AlphaFoldDB" id="A0A1I7J1Z3"/>
<keyword evidence="6" id="KW-1185">Reference proteome</keyword>
<dbReference type="NCBIfam" id="NF033644">
    <property type="entry name" value="antiterm_UpxY"/>
    <property type="match status" value="1"/>
</dbReference>
<dbReference type="Pfam" id="PF02357">
    <property type="entry name" value="NusG"/>
    <property type="match status" value="1"/>
</dbReference>
<keyword evidence="2" id="KW-0805">Transcription regulation</keyword>
<accession>A0A1I7J1Z3</accession>
<dbReference type="EMBL" id="FPCA01000003">
    <property type="protein sequence ID" value="SFU79167.1"/>
    <property type="molecule type" value="Genomic_DNA"/>
</dbReference>
<dbReference type="PANTHER" id="PTHR30265">
    <property type="entry name" value="RHO-INTERACTING TRANSCRIPTION TERMINATION FACTOR NUSG"/>
    <property type="match status" value="1"/>
</dbReference>
<evidence type="ECO:0000256" key="2">
    <source>
        <dbReference type="ARBA" id="ARBA00023015"/>
    </source>
</evidence>
<evidence type="ECO:0000313" key="6">
    <source>
        <dbReference type="Proteomes" id="UP000182491"/>
    </source>
</evidence>
<dbReference type="PANTHER" id="PTHR30265:SF4">
    <property type="entry name" value="KOW MOTIF FAMILY PROTEIN, EXPRESSED"/>
    <property type="match status" value="1"/>
</dbReference>
<sequence>MDERWYAVYTKPRWEKKVADALTQINVTNYCPLNKVMRQWSDRRKLIQAPLLPSYVFVRLQEKQFPHLRQVPGIINLVHWLGKPAVIRDEEIEAISQFLKEHSTVKVQRAAFNVNDKVKVTSGSLMDKEGTVVAVKNNQIKVALPSLGFFMYAELDTASAVKV</sequence>
<dbReference type="InterPro" id="IPR006645">
    <property type="entry name" value="NGN-like_dom"/>
</dbReference>
<dbReference type="SUPFAM" id="SSF82679">
    <property type="entry name" value="N-utilization substance G protein NusG, N-terminal domain"/>
    <property type="match status" value="1"/>
</dbReference>
<dbReference type="STRING" id="388950.GCA_001611675_02653"/>
<proteinExistence type="predicted"/>
<dbReference type="CDD" id="cd09895">
    <property type="entry name" value="NGN_SP_UpxY"/>
    <property type="match status" value="1"/>
</dbReference>
<dbReference type="SUPFAM" id="SSF50104">
    <property type="entry name" value="Translation proteins SH3-like domain"/>
    <property type="match status" value="1"/>
</dbReference>
<evidence type="ECO:0000256" key="1">
    <source>
        <dbReference type="ARBA" id="ARBA00022814"/>
    </source>
</evidence>
<dbReference type="Gene3D" id="3.30.70.940">
    <property type="entry name" value="NusG, N-terminal domain"/>
    <property type="match status" value="1"/>
</dbReference>
<dbReference type="GO" id="GO:0031564">
    <property type="term" value="P:transcription antitermination"/>
    <property type="evidence" value="ECO:0007669"/>
    <property type="project" value="UniProtKB-KW"/>
</dbReference>
<dbReference type="Proteomes" id="UP000182491">
    <property type="component" value="Unassembled WGS sequence"/>
</dbReference>
<dbReference type="SMART" id="SM00738">
    <property type="entry name" value="NGN"/>
    <property type="match status" value="1"/>
</dbReference>
<dbReference type="InterPro" id="IPR008991">
    <property type="entry name" value="Translation_prot_SH3-like_sf"/>
</dbReference>
<evidence type="ECO:0000313" key="5">
    <source>
        <dbReference type="EMBL" id="SFU79167.1"/>
    </source>
</evidence>
<protein>
    <submittedName>
        <fullName evidence="5">Transcription antitermination factor NusG</fullName>
    </submittedName>
</protein>
<organism evidence="5 6">
    <name type="scientific">Pontibacter akesuensis</name>
    <dbReference type="NCBI Taxonomy" id="388950"/>
    <lineage>
        <taxon>Bacteria</taxon>
        <taxon>Pseudomonadati</taxon>
        <taxon>Bacteroidota</taxon>
        <taxon>Cytophagia</taxon>
        <taxon>Cytophagales</taxon>
        <taxon>Hymenobacteraceae</taxon>
        <taxon>Pontibacter</taxon>
    </lineage>
</organism>
<dbReference type="InterPro" id="IPR043425">
    <property type="entry name" value="NusG-like"/>
</dbReference>
<keyword evidence="3" id="KW-0804">Transcription</keyword>
<evidence type="ECO:0000259" key="4">
    <source>
        <dbReference type="SMART" id="SM00738"/>
    </source>
</evidence>
<dbReference type="RefSeq" id="WP_068838621.1">
    <property type="nucleotide sequence ID" value="NZ_BMXC01000003.1"/>
</dbReference>
<dbReference type="GO" id="GO:0006354">
    <property type="term" value="P:DNA-templated transcription elongation"/>
    <property type="evidence" value="ECO:0007669"/>
    <property type="project" value="InterPro"/>
</dbReference>
<feature type="domain" description="NusG-like N-terminal" evidence="4">
    <location>
        <begin position="2"/>
        <end position="99"/>
    </location>
</feature>